<feature type="domain" description="Protein kinase" evidence="7">
    <location>
        <begin position="17"/>
        <end position="287"/>
    </location>
</feature>
<dbReference type="InterPro" id="IPR008271">
    <property type="entry name" value="Ser/Thr_kinase_AS"/>
</dbReference>
<dbReference type="InterPro" id="IPR011009">
    <property type="entry name" value="Kinase-like_dom_sf"/>
</dbReference>
<dbReference type="AlphaFoldDB" id="A0A8J3ICK1"/>
<sequence length="561" mass="60952">MSLPLALAQGTIIGGHYVVGPLINSGGFGAVYRGIDTSENNRPCAIKETYDVTPMARRQGLMEAGVLFTVRNAHLPEVYDALEANGRFYLVMQLIEGRNLLDLLKSRVSGGYVGEQEPHQVANGPCSEQEVCTWLLPIMDVLQELHSRNPAIIHRDIKPGNIILTPEQTTVLVDFGLTKLYQPGQETQTLVKAVTAGFSPLEQYTGRTGPQSDIYSMAATMYLLLTNRLPPPAINRSLQDHLIPPRQLNPSLSTHMENMLLKALSIRAEDRFASMAEFARALRDPNFATAHSDATFAVTSWQAGSTVPQPGGPVSSPGYSGAQPKLTLPAPPPTPPAQKRSPAPVQRPPQVQAQWPRAQQPHGQQFAGQGGPHAQSGVAAGPGRQAQRIPTPHSAPHPFNQGCLWGIVQGILSALLILFYPREEYFYLAILMGFMFYVFAGFITTSRGGAALRGAWAGLWTGINSTLVFWCVLLVGIVVRWAQHMPKGNAEPGTAGRVWQEVFPEFLRRQTQAATNGQQGSPLLIWIIGGVVIAFVLGLLGGILGNAQFKGRLLRRQAQQP</sequence>
<feature type="compositionally biased region" description="Low complexity" evidence="5">
    <location>
        <begin position="337"/>
        <end position="361"/>
    </location>
</feature>
<dbReference type="InterPro" id="IPR000719">
    <property type="entry name" value="Prot_kinase_dom"/>
</dbReference>
<name>A0A8J3ICK1_9CHLR</name>
<feature type="transmembrane region" description="Helical" evidence="6">
    <location>
        <begin position="457"/>
        <end position="482"/>
    </location>
</feature>
<proteinExistence type="predicted"/>
<comment type="caution">
    <text evidence="8">The sequence shown here is derived from an EMBL/GenBank/DDBJ whole genome shotgun (WGS) entry which is preliminary data.</text>
</comment>
<evidence type="ECO:0000256" key="3">
    <source>
        <dbReference type="ARBA" id="ARBA00022777"/>
    </source>
</evidence>
<dbReference type="PANTHER" id="PTHR43289:SF34">
    <property type="entry name" value="SERINE_THREONINE-PROTEIN KINASE YBDM-RELATED"/>
    <property type="match status" value="1"/>
</dbReference>
<evidence type="ECO:0000313" key="8">
    <source>
        <dbReference type="EMBL" id="GHO50197.1"/>
    </source>
</evidence>
<evidence type="ECO:0000256" key="6">
    <source>
        <dbReference type="SAM" id="Phobius"/>
    </source>
</evidence>
<dbReference type="SMART" id="SM00220">
    <property type="entry name" value="S_TKc"/>
    <property type="match status" value="1"/>
</dbReference>
<organism evidence="8 9">
    <name type="scientific">Ktedonospora formicarum</name>
    <dbReference type="NCBI Taxonomy" id="2778364"/>
    <lineage>
        <taxon>Bacteria</taxon>
        <taxon>Bacillati</taxon>
        <taxon>Chloroflexota</taxon>
        <taxon>Ktedonobacteria</taxon>
        <taxon>Ktedonobacterales</taxon>
        <taxon>Ktedonobacteraceae</taxon>
        <taxon>Ktedonospora</taxon>
    </lineage>
</organism>
<keyword evidence="6" id="KW-1133">Transmembrane helix</keyword>
<evidence type="ECO:0000256" key="2">
    <source>
        <dbReference type="ARBA" id="ARBA00022741"/>
    </source>
</evidence>
<keyword evidence="3" id="KW-0418">Kinase</keyword>
<feature type="region of interest" description="Disordered" evidence="5">
    <location>
        <begin position="303"/>
        <end position="393"/>
    </location>
</feature>
<evidence type="ECO:0000313" key="9">
    <source>
        <dbReference type="Proteomes" id="UP000612362"/>
    </source>
</evidence>
<dbReference type="Pfam" id="PF00069">
    <property type="entry name" value="Pkinase"/>
    <property type="match status" value="1"/>
</dbReference>
<evidence type="ECO:0000256" key="5">
    <source>
        <dbReference type="SAM" id="MobiDB-lite"/>
    </source>
</evidence>
<accession>A0A8J3ICK1</accession>
<evidence type="ECO:0000259" key="7">
    <source>
        <dbReference type="PROSITE" id="PS50011"/>
    </source>
</evidence>
<dbReference type="CDD" id="cd14014">
    <property type="entry name" value="STKc_PknB_like"/>
    <property type="match status" value="1"/>
</dbReference>
<dbReference type="Gene3D" id="1.10.510.10">
    <property type="entry name" value="Transferase(Phosphotransferase) domain 1"/>
    <property type="match status" value="1"/>
</dbReference>
<keyword evidence="6" id="KW-0812">Transmembrane</keyword>
<reference evidence="8" key="1">
    <citation type="submission" date="2020-10" db="EMBL/GenBank/DDBJ databases">
        <title>Taxonomic study of unclassified bacteria belonging to the class Ktedonobacteria.</title>
        <authorList>
            <person name="Yabe S."/>
            <person name="Wang C.M."/>
            <person name="Zheng Y."/>
            <person name="Sakai Y."/>
            <person name="Cavaletti L."/>
            <person name="Monciardini P."/>
            <person name="Donadio S."/>
        </authorList>
    </citation>
    <scope>NUCLEOTIDE SEQUENCE</scope>
    <source>
        <strain evidence="8">SOSP1-1</strain>
    </source>
</reference>
<evidence type="ECO:0000256" key="1">
    <source>
        <dbReference type="ARBA" id="ARBA00022679"/>
    </source>
</evidence>
<dbReference type="GO" id="GO:0004674">
    <property type="term" value="F:protein serine/threonine kinase activity"/>
    <property type="evidence" value="ECO:0007669"/>
    <property type="project" value="TreeGrafter"/>
</dbReference>
<dbReference type="SUPFAM" id="SSF56112">
    <property type="entry name" value="Protein kinase-like (PK-like)"/>
    <property type="match status" value="1"/>
</dbReference>
<dbReference type="PROSITE" id="PS00108">
    <property type="entry name" value="PROTEIN_KINASE_ST"/>
    <property type="match status" value="1"/>
</dbReference>
<keyword evidence="9" id="KW-1185">Reference proteome</keyword>
<dbReference type="PROSITE" id="PS50011">
    <property type="entry name" value="PROTEIN_KINASE_DOM"/>
    <property type="match status" value="1"/>
</dbReference>
<feature type="transmembrane region" description="Helical" evidence="6">
    <location>
        <begin position="523"/>
        <end position="547"/>
    </location>
</feature>
<keyword evidence="2" id="KW-0547">Nucleotide-binding</keyword>
<dbReference type="PANTHER" id="PTHR43289">
    <property type="entry name" value="MITOGEN-ACTIVATED PROTEIN KINASE KINASE KINASE 20-RELATED"/>
    <property type="match status" value="1"/>
</dbReference>
<protein>
    <recommendedName>
        <fullName evidence="7">Protein kinase domain-containing protein</fullName>
    </recommendedName>
</protein>
<dbReference type="EMBL" id="BNJF01000007">
    <property type="protein sequence ID" value="GHO50197.1"/>
    <property type="molecule type" value="Genomic_DNA"/>
</dbReference>
<gene>
    <name evidence="8" type="ORF">KSX_83600</name>
</gene>
<keyword evidence="1" id="KW-0808">Transferase</keyword>
<keyword evidence="4" id="KW-0067">ATP-binding</keyword>
<feature type="compositionally biased region" description="Low complexity" evidence="5">
    <location>
        <begin position="304"/>
        <end position="328"/>
    </location>
</feature>
<dbReference type="Proteomes" id="UP000612362">
    <property type="component" value="Unassembled WGS sequence"/>
</dbReference>
<feature type="transmembrane region" description="Helical" evidence="6">
    <location>
        <begin position="426"/>
        <end position="445"/>
    </location>
</feature>
<keyword evidence="6" id="KW-0472">Membrane</keyword>
<dbReference type="RefSeq" id="WP_220199251.1">
    <property type="nucleotide sequence ID" value="NZ_BNJF01000007.1"/>
</dbReference>
<dbReference type="GO" id="GO:0005524">
    <property type="term" value="F:ATP binding"/>
    <property type="evidence" value="ECO:0007669"/>
    <property type="project" value="UniProtKB-KW"/>
</dbReference>
<evidence type="ECO:0000256" key="4">
    <source>
        <dbReference type="ARBA" id="ARBA00022840"/>
    </source>
</evidence>
<dbReference type="Gene3D" id="3.30.200.20">
    <property type="entry name" value="Phosphorylase Kinase, domain 1"/>
    <property type="match status" value="1"/>
</dbReference>